<dbReference type="RefSeq" id="XP_002543485.1">
    <property type="nucleotide sequence ID" value="XM_002543439.1"/>
</dbReference>
<feature type="domain" description="Jacalin-type lectin" evidence="1">
    <location>
        <begin position="4"/>
        <end position="146"/>
    </location>
</feature>
<dbReference type="GeneID" id="8439020"/>
<dbReference type="VEuPathDB" id="FungiDB:UREG_03001"/>
<dbReference type="eggNOG" id="ENOG502T5N3">
    <property type="taxonomic scope" value="Eukaryota"/>
</dbReference>
<dbReference type="Gene3D" id="2.100.10.30">
    <property type="entry name" value="Jacalin-like lectin domain"/>
    <property type="match status" value="1"/>
</dbReference>
<evidence type="ECO:0000313" key="3">
    <source>
        <dbReference type="Proteomes" id="UP000002058"/>
    </source>
</evidence>
<dbReference type="Proteomes" id="UP000002058">
    <property type="component" value="Unassembled WGS sequence"/>
</dbReference>
<protein>
    <recommendedName>
        <fullName evidence="1">Jacalin-type lectin domain-containing protein</fullName>
    </recommendedName>
</protein>
<name>C4JNK3_UNCRE</name>
<gene>
    <name evidence="2" type="ORF">UREG_03001</name>
</gene>
<keyword evidence="3" id="KW-1185">Reference proteome</keyword>
<evidence type="ECO:0000259" key="1">
    <source>
        <dbReference type="PROSITE" id="PS51752"/>
    </source>
</evidence>
<accession>C4JNK3</accession>
<dbReference type="Pfam" id="PF01419">
    <property type="entry name" value="Jacalin"/>
    <property type="match status" value="1"/>
</dbReference>
<proteinExistence type="predicted"/>
<dbReference type="OrthoDB" id="4449122at2759"/>
<dbReference type="KEGG" id="ure:UREG_03001"/>
<dbReference type="InterPro" id="IPR036404">
    <property type="entry name" value="Jacalin-like_lectin_dom_sf"/>
</dbReference>
<organism evidence="2 3">
    <name type="scientific">Uncinocarpus reesii (strain UAMH 1704)</name>
    <dbReference type="NCBI Taxonomy" id="336963"/>
    <lineage>
        <taxon>Eukaryota</taxon>
        <taxon>Fungi</taxon>
        <taxon>Dikarya</taxon>
        <taxon>Ascomycota</taxon>
        <taxon>Pezizomycotina</taxon>
        <taxon>Eurotiomycetes</taxon>
        <taxon>Eurotiomycetidae</taxon>
        <taxon>Onygenales</taxon>
        <taxon>Onygenaceae</taxon>
        <taxon>Uncinocarpus</taxon>
    </lineage>
</organism>
<dbReference type="PROSITE" id="PS51752">
    <property type="entry name" value="JACALIN_LECTIN"/>
    <property type="match status" value="1"/>
</dbReference>
<dbReference type="AlphaFoldDB" id="C4JNK3"/>
<dbReference type="HOGENOM" id="CLU_124520_0_0_1"/>
<reference evidence="3" key="1">
    <citation type="journal article" date="2009" name="Genome Res.">
        <title>Comparative genomic analyses of the human fungal pathogens Coccidioides and their relatives.</title>
        <authorList>
            <person name="Sharpton T.J."/>
            <person name="Stajich J.E."/>
            <person name="Rounsley S.D."/>
            <person name="Gardner M.J."/>
            <person name="Wortman J.R."/>
            <person name="Jordar V.S."/>
            <person name="Maiti R."/>
            <person name="Kodira C.D."/>
            <person name="Neafsey D.E."/>
            <person name="Zeng Q."/>
            <person name="Hung C.-Y."/>
            <person name="McMahan C."/>
            <person name="Muszewska A."/>
            <person name="Grynberg M."/>
            <person name="Mandel M.A."/>
            <person name="Kellner E.M."/>
            <person name="Barker B.M."/>
            <person name="Galgiani J.N."/>
            <person name="Orbach M.J."/>
            <person name="Kirkland T.N."/>
            <person name="Cole G.T."/>
            <person name="Henn M.R."/>
            <person name="Birren B.W."/>
            <person name="Taylor J.W."/>
        </authorList>
    </citation>
    <scope>NUCLEOTIDE SEQUENCE [LARGE SCALE GENOMIC DNA]</scope>
    <source>
        <strain evidence="3">UAMH 1704</strain>
    </source>
</reference>
<dbReference type="EMBL" id="CH476616">
    <property type="protein sequence ID" value="EEP78156.1"/>
    <property type="molecule type" value="Genomic_DNA"/>
</dbReference>
<dbReference type="OMA" id="IDTLHFW"/>
<dbReference type="SUPFAM" id="SSF51101">
    <property type="entry name" value="Mannose-binding lectins"/>
    <property type="match status" value="1"/>
</dbReference>
<sequence length="146" mass="15647">MRDVVINPAAGGKGGKPFELYKPDKPVKSIDIWSNNGEGGASNYIVLKGLAINWDDGSEFRGQKKGPRTHFTFDQEHVRGMNICAAPSGSEGRCDSIDFTLEHNEELFIGGEGGHKNTEQVGNGVLVGFVGAAQGDIDRLGAVFQK</sequence>
<evidence type="ECO:0000313" key="2">
    <source>
        <dbReference type="EMBL" id="EEP78156.1"/>
    </source>
</evidence>
<dbReference type="InParanoid" id="C4JNK3"/>
<dbReference type="InterPro" id="IPR001229">
    <property type="entry name" value="Jacalin-like_lectin_dom"/>
</dbReference>